<dbReference type="Proteomes" id="UP001138757">
    <property type="component" value="Unassembled WGS sequence"/>
</dbReference>
<accession>A0A9X1DBZ8</accession>
<sequence length="123" mass="12580">MIIKFIVTGGAAFAALASTAALAGTKDAPGVYAASAITSGNLAVAERVLQPESYADAADPARLINIATVYVRTQRYSEARAALQRVQALPAEQLELSGGASYSSHAIAKAMLGRMPGTQASAK</sequence>
<keyword evidence="3" id="KW-1185">Reference proteome</keyword>
<dbReference type="AlphaFoldDB" id="A0A9X1DBZ8"/>
<keyword evidence="1" id="KW-0732">Signal</keyword>
<reference evidence="2" key="1">
    <citation type="submission" date="2021-05" db="EMBL/GenBank/DDBJ databases">
        <title>Genome of Sphingobium sp. strain.</title>
        <authorList>
            <person name="Fan R."/>
        </authorList>
    </citation>
    <scope>NUCLEOTIDE SEQUENCE</scope>
    <source>
        <strain evidence="2">H33</strain>
    </source>
</reference>
<name>A0A9X1DBZ8_9SPHN</name>
<feature type="signal peptide" evidence="1">
    <location>
        <begin position="1"/>
        <end position="23"/>
    </location>
</feature>
<evidence type="ECO:0000313" key="3">
    <source>
        <dbReference type="Proteomes" id="UP001138757"/>
    </source>
</evidence>
<dbReference type="RefSeq" id="WP_214622888.1">
    <property type="nucleotide sequence ID" value="NZ_JAHGAW010000005.1"/>
</dbReference>
<dbReference type="InterPro" id="IPR011990">
    <property type="entry name" value="TPR-like_helical_dom_sf"/>
</dbReference>
<gene>
    <name evidence="2" type="ORF">KK488_09335</name>
</gene>
<dbReference type="EMBL" id="JAHGAW010000005">
    <property type="protein sequence ID" value="MBT2187144.1"/>
    <property type="molecule type" value="Genomic_DNA"/>
</dbReference>
<evidence type="ECO:0000256" key="1">
    <source>
        <dbReference type="SAM" id="SignalP"/>
    </source>
</evidence>
<evidence type="ECO:0000313" key="2">
    <source>
        <dbReference type="EMBL" id="MBT2187144.1"/>
    </source>
</evidence>
<feature type="chain" id="PRO_5040765247" evidence="1">
    <location>
        <begin position="24"/>
        <end position="123"/>
    </location>
</feature>
<comment type="caution">
    <text evidence="2">The sequence shown here is derived from an EMBL/GenBank/DDBJ whole genome shotgun (WGS) entry which is preliminary data.</text>
</comment>
<protein>
    <submittedName>
        <fullName evidence="2">Tetratricopeptide repeat protein</fullName>
    </submittedName>
</protein>
<organism evidence="2 3">
    <name type="scientific">Sphingobium nicotianae</name>
    <dbReference type="NCBI Taxonomy" id="2782607"/>
    <lineage>
        <taxon>Bacteria</taxon>
        <taxon>Pseudomonadati</taxon>
        <taxon>Pseudomonadota</taxon>
        <taxon>Alphaproteobacteria</taxon>
        <taxon>Sphingomonadales</taxon>
        <taxon>Sphingomonadaceae</taxon>
        <taxon>Sphingobium</taxon>
    </lineage>
</organism>
<dbReference type="SUPFAM" id="SSF48452">
    <property type="entry name" value="TPR-like"/>
    <property type="match status" value="1"/>
</dbReference>
<proteinExistence type="predicted"/>